<sequence>MAETKNIDEIAGIVSSRVFYELKWDMNTKTDLNWQCCMRSQKQMRQELKTI</sequence>
<dbReference type="EMBL" id="FUWP01000040">
    <property type="protein sequence ID" value="SKA57364.1"/>
    <property type="molecule type" value="Genomic_DNA"/>
</dbReference>
<gene>
    <name evidence="1" type="ORF">CZ814_03858</name>
</gene>
<reference evidence="1 2" key="1">
    <citation type="submission" date="2017-02" db="EMBL/GenBank/DDBJ databases">
        <authorList>
            <person name="Peterson S.W."/>
        </authorList>
    </citation>
    <scope>NUCLEOTIDE SEQUENCE [LARGE SCALE GENOMIC DNA]</scope>
    <source>
        <strain evidence="1 2">CECT 9189</strain>
    </source>
</reference>
<accession>A0A1T4UXI3</accession>
<dbReference type="Proteomes" id="UP000191116">
    <property type="component" value="Unassembled WGS sequence"/>
</dbReference>
<dbReference type="AlphaFoldDB" id="A0A1T4UXI3"/>
<name>A0A1T4UXI3_9GAMM</name>
<proteinExistence type="predicted"/>
<evidence type="ECO:0000313" key="2">
    <source>
        <dbReference type="Proteomes" id="UP000191116"/>
    </source>
</evidence>
<organism evidence="1 2">
    <name type="scientific">Photobacterium toruni</name>
    <dbReference type="NCBI Taxonomy" id="1935446"/>
    <lineage>
        <taxon>Bacteria</taxon>
        <taxon>Pseudomonadati</taxon>
        <taxon>Pseudomonadota</taxon>
        <taxon>Gammaproteobacteria</taxon>
        <taxon>Vibrionales</taxon>
        <taxon>Vibrionaceae</taxon>
        <taxon>Photobacterium</taxon>
    </lineage>
</organism>
<protein>
    <submittedName>
        <fullName evidence="1">Uncharacterized protein</fullName>
    </submittedName>
</protein>
<evidence type="ECO:0000313" key="1">
    <source>
        <dbReference type="EMBL" id="SKA57364.1"/>
    </source>
</evidence>